<evidence type="ECO:0000313" key="4">
    <source>
        <dbReference type="Proteomes" id="UP000237752"/>
    </source>
</evidence>
<keyword evidence="2" id="KW-1133">Transmembrane helix</keyword>
<sequence length="109" mass="11966">MGEFLWVFFGLIVVSGLLYFVITVVFGPGEERVDSSPDSSPVVLPHGRVLAPEDLDKVRLPVAFRGYRMAEVDALLDRLSEELAIRDALARSPQPLGHDDSPEDPPPVP</sequence>
<evidence type="ECO:0000256" key="1">
    <source>
        <dbReference type="SAM" id="MobiDB-lite"/>
    </source>
</evidence>
<dbReference type="Proteomes" id="UP000237752">
    <property type="component" value="Unassembled WGS sequence"/>
</dbReference>
<proteinExistence type="predicted"/>
<organism evidence="3 4">
    <name type="scientific">Antricoccus suffuscus</name>
    <dbReference type="NCBI Taxonomy" id="1629062"/>
    <lineage>
        <taxon>Bacteria</taxon>
        <taxon>Bacillati</taxon>
        <taxon>Actinomycetota</taxon>
        <taxon>Actinomycetes</taxon>
        <taxon>Geodermatophilales</taxon>
        <taxon>Antricoccaceae</taxon>
        <taxon>Antricoccus</taxon>
    </lineage>
</organism>
<dbReference type="EMBL" id="PVUE01000012">
    <property type="protein sequence ID" value="PRZ41034.1"/>
    <property type="molecule type" value="Genomic_DNA"/>
</dbReference>
<keyword evidence="2" id="KW-0812">Transmembrane</keyword>
<comment type="caution">
    <text evidence="3">The sequence shown here is derived from an EMBL/GenBank/DDBJ whole genome shotgun (WGS) entry which is preliminary data.</text>
</comment>
<keyword evidence="2" id="KW-0472">Membrane</keyword>
<name>A0A2T0ZXM5_9ACTN</name>
<feature type="transmembrane region" description="Helical" evidence="2">
    <location>
        <begin position="6"/>
        <end position="26"/>
    </location>
</feature>
<evidence type="ECO:0000313" key="3">
    <source>
        <dbReference type="EMBL" id="PRZ41034.1"/>
    </source>
</evidence>
<dbReference type="AlphaFoldDB" id="A0A2T0ZXM5"/>
<accession>A0A2T0ZXM5</accession>
<dbReference type="RefSeq" id="WP_202862589.1">
    <property type="nucleotide sequence ID" value="NZ_PVUE01000012.1"/>
</dbReference>
<evidence type="ECO:0000256" key="2">
    <source>
        <dbReference type="SAM" id="Phobius"/>
    </source>
</evidence>
<reference evidence="3 4" key="1">
    <citation type="submission" date="2018-03" db="EMBL/GenBank/DDBJ databases">
        <title>Genomic Encyclopedia of Archaeal and Bacterial Type Strains, Phase II (KMG-II): from individual species to whole genera.</title>
        <authorList>
            <person name="Goeker M."/>
        </authorList>
    </citation>
    <scope>NUCLEOTIDE SEQUENCE [LARGE SCALE GENOMIC DNA]</scope>
    <source>
        <strain evidence="3 4">DSM 100065</strain>
    </source>
</reference>
<gene>
    <name evidence="3" type="ORF">CLV47_11267</name>
</gene>
<protein>
    <submittedName>
        <fullName evidence="3">DivIVA domain-containing protein</fullName>
    </submittedName>
</protein>
<keyword evidence="4" id="KW-1185">Reference proteome</keyword>
<dbReference type="NCBIfam" id="TIGR03544">
    <property type="entry name" value="DivI1A_domain"/>
    <property type="match status" value="1"/>
</dbReference>
<dbReference type="Gene3D" id="6.10.250.660">
    <property type="match status" value="1"/>
</dbReference>
<dbReference type="InterPro" id="IPR019933">
    <property type="entry name" value="DivIVA_domain"/>
</dbReference>
<feature type="region of interest" description="Disordered" evidence="1">
    <location>
        <begin position="90"/>
        <end position="109"/>
    </location>
</feature>